<name>A0A5B7D3U3_PORTR</name>
<evidence type="ECO:0000313" key="2">
    <source>
        <dbReference type="Proteomes" id="UP000324222"/>
    </source>
</evidence>
<dbReference type="Proteomes" id="UP000324222">
    <property type="component" value="Unassembled WGS sequence"/>
</dbReference>
<gene>
    <name evidence="1" type="ORF">E2C01_008771</name>
</gene>
<reference evidence="1 2" key="1">
    <citation type="submission" date="2019-05" db="EMBL/GenBank/DDBJ databases">
        <title>Another draft genome of Portunus trituberculatus and its Hox gene families provides insights of decapod evolution.</title>
        <authorList>
            <person name="Jeong J.-H."/>
            <person name="Song I."/>
            <person name="Kim S."/>
            <person name="Choi T."/>
            <person name="Kim D."/>
            <person name="Ryu S."/>
            <person name="Kim W."/>
        </authorList>
    </citation>
    <scope>NUCLEOTIDE SEQUENCE [LARGE SCALE GENOMIC DNA]</scope>
    <source>
        <tissue evidence="1">Muscle</tissue>
    </source>
</reference>
<proteinExistence type="predicted"/>
<evidence type="ECO:0000313" key="1">
    <source>
        <dbReference type="EMBL" id="MPC15965.1"/>
    </source>
</evidence>
<dbReference type="AlphaFoldDB" id="A0A5B7D3U3"/>
<sequence>MFLFTFHFRNVLPEAKEQQGQPLLIISTHTHTHTHTVRTSPLFSEKRGKRRRLSLVVGWWRYGTV</sequence>
<keyword evidence="2" id="KW-1185">Reference proteome</keyword>
<accession>A0A5B7D3U3</accession>
<comment type="caution">
    <text evidence="1">The sequence shown here is derived from an EMBL/GenBank/DDBJ whole genome shotgun (WGS) entry which is preliminary data.</text>
</comment>
<protein>
    <submittedName>
        <fullName evidence="1">Uncharacterized protein</fullName>
    </submittedName>
</protein>
<dbReference type="EMBL" id="VSRR010000467">
    <property type="protein sequence ID" value="MPC15965.1"/>
    <property type="molecule type" value="Genomic_DNA"/>
</dbReference>
<organism evidence="1 2">
    <name type="scientific">Portunus trituberculatus</name>
    <name type="common">Swimming crab</name>
    <name type="synonym">Neptunus trituberculatus</name>
    <dbReference type="NCBI Taxonomy" id="210409"/>
    <lineage>
        <taxon>Eukaryota</taxon>
        <taxon>Metazoa</taxon>
        <taxon>Ecdysozoa</taxon>
        <taxon>Arthropoda</taxon>
        <taxon>Crustacea</taxon>
        <taxon>Multicrustacea</taxon>
        <taxon>Malacostraca</taxon>
        <taxon>Eumalacostraca</taxon>
        <taxon>Eucarida</taxon>
        <taxon>Decapoda</taxon>
        <taxon>Pleocyemata</taxon>
        <taxon>Brachyura</taxon>
        <taxon>Eubrachyura</taxon>
        <taxon>Portunoidea</taxon>
        <taxon>Portunidae</taxon>
        <taxon>Portuninae</taxon>
        <taxon>Portunus</taxon>
    </lineage>
</organism>